<dbReference type="RefSeq" id="XP_034118898.1">
    <property type="nucleotide sequence ID" value="XM_034263007.2"/>
</dbReference>
<evidence type="ECO:0000313" key="3">
    <source>
        <dbReference type="RefSeq" id="XP_034118898.1"/>
    </source>
</evidence>
<sequence length="116" mass="12741">MHLCCSSTLLVACSLALLRHVVAMPTTTASMTTLKPKLVVGSEEEAPRPMTYHFIVDHRPSTLGQNYYIKPGQVVGSFSLDSKALQVRHEGSKRNISNKLNILFVASPKEEEATQS</sequence>
<keyword evidence="1" id="KW-0732">Signal</keyword>
<reference evidence="3" key="1">
    <citation type="submission" date="2025-08" db="UniProtKB">
        <authorList>
            <consortium name="RefSeq"/>
        </authorList>
    </citation>
    <scope>IDENTIFICATION</scope>
    <source>
        <strain evidence="3">15112-1751.03</strain>
        <tissue evidence="3">Whole Adult</tissue>
    </source>
</reference>
<proteinExistence type="predicted"/>
<accession>A0A6P8XZ84</accession>
<evidence type="ECO:0000313" key="2">
    <source>
        <dbReference type="Proteomes" id="UP000515160"/>
    </source>
</evidence>
<protein>
    <submittedName>
        <fullName evidence="3">Uncharacterized protein LOC117577960</fullName>
    </submittedName>
</protein>
<evidence type="ECO:0000256" key="1">
    <source>
        <dbReference type="SAM" id="SignalP"/>
    </source>
</evidence>
<dbReference type="Proteomes" id="UP000515160">
    <property type="component" value="Chromosome X"/>
</dbReference>
<dbReference type="OrthoDB" id="7882699at2759"/>
<name>A0A6P8XZ84_DROAB</name>
<dbReference type="GeneID" id="117577960"/>
<keyword evidence="2" id="KW-1185">Reference proteome</keyword>
<feature type="chain" id="PRO_5028455193" evidence="1">
    <location>
        <begin position="24"/>
        <end position="116"/>
    </location>
</feature>
<dbReference type="AlphaFoldDB" id="A0A6P8XZ84"/>
<organism evidence="2 3">
    <name type="scientific">Drosophila albomicans</name>
    <name type="common">Fruit fly</name>
    <dbReference type="NCBI Taxonomy" id="7291"/>
    <lineage>
        <taxon>Eukaryota</taxon>
        <taxon>Metazoa</taxon>
        <taxon>Ecdysozoa</taxon>
        <taxon>Arthropoda</taxon>
        <taxon>Hexapoda</taxon>
        <taxon>Insecta</taxon>
        <taxon>Pterygota</taxon>
        <taxon>Neoptera</taxon>
        <taxon>Endopterygota</taxon>
        <taxon>Diptera</taxon>
        <taxon>Brachycera</taxon>
        <taxon>Muscomorpha</taxon>
        <taxon>Ephydroidea</taxon>
        <taxon>Drosophilidae</taxon>
        <taxon>Drosophila</taxon>
    </lineage>
</organism>
<gene>
    <name evidence="3" type="primary">LOC117577960</name>
</gene>
<feature type="signal peptide" evidence="1">
    <location>
        <begin position="1"/>
        <end position="23"/>
    </location>
</feature>